<sequence>MDLPGYGRSGGFGAMSLEAMAQRVLEQAPPQAVWLGWSTGGLVASRSRLCVRNACRRW</sequence>
<dbReference type="Proteomes" id="UP000655094">
    <property type="component" value="Unassembled WGS sequence"/>
</dbReference>
<feature type="domain" description="AB hydrolase-1" evidence="1">
    <location>
        <begin position="1"/>
        <end position="49"/>
    </location>
</feature>
<reference evidence="2" key="1">
    <citation type="submission" date="2020-10" db="EMBL/GenBank/DDBJ databases">
        <title>Genome Sequence of ESBL Producing Zambian Clinical Strains.</title>
        <authorList>
            <person name="Shawa M."/>
            <person name="Furuta Y."/>
            <person name="Simbotwe M."/>
            <person name="Mulenga E."/>
            <person name="Mubanga M."/>
            <person name="Mulenga G."/>
            <person name="Kaile C."/>
            <person name="Zorigt T."/>
            <person name="Hang'ombe B."/>
            <person name="Higashi H."/>
        </authorList>
    </citation>
    <scope>NUCLEOTIDE SEQUENCE</scope>
    <source>
        <strain evidence="2">Zam_UTH_09</strain>
    </source>
</reference>
<name>A0A919HYD3_KLEPN</name>
<dbReference type="InterPro" id="IPR029058">
    <property type="entry name" value="AB_hydrolase_fold"/>
</dbReference>
<organism evidence="2 3">
    <name type="scientific">Klebsiella pneumoniae</name>
    <dbReference type="NCBI Taxonomy" id="573"/>
    <lineage>
        <taxon>Bacteria</taxon>
        <taxon>Pseudomonadati</taxon>
        <taxon>Pseudomonadota</taxon>
        <taxon>Gammaproteobacteria</taxon>
        <taxon>Enterobacterales</taxon>
        <taxon>Enterobacteriaceae</taxon>
        <taxon>Klebsiella/Raoultella group</taxon>
        <taxon>Klebsiella</taxon>
        <taxon>Klebsiella pneumoniae complex</taxon>
    </lineage>
</organism>
<protein>
    <recommendedName>
        <fullName evidence="1">AB hydrolase-1 domain-containing protein</fullName>
    </recommendedName>
</protein>
<dbReference type="Gene3D" id="3.40.50.1820">
    <property type="entry name" value="alpha/beta hydrolase"/>
    <property type="match status" value="1"/>
</dbReference>
<evidence type="ECO:0000313" key="2">
    <source>
        <dbReference type="EMBL" id="GHK56062.1"/>
    </source>
</evidence>
<dbReference type="SUPFAM" id="SSF53474">
    <property type="entry name" value="alpha/beta-Hydrolases"/>
    <property type="match status" value="1"/>
</dbReference>
<comment type="caution">
    <text evidence="2">The sequence shown here is derived from an EMBL/GenBank/DDBJ whole genome shotgun (WGS) entry which is preliminary data.</text>
</comment>
<gene>
    <name evidence="2" type="ORF">KPZU09_57980</name>
</gene>
<accession>A0A919HYD3</accession>
<evidence type="ECO:0000259" key="1">
    <source>
        <dbReference type="Pfam" id="PF12697"/>
    </source>
</evidence>
<dbReference type="InterPro" id="IPR000073">
    <property type="entry name" value="AB_hydrolase_1"/>
</dbReference>
<dbReference type="AlphaFoldDB" id="A0A919HYD3"/>
<dbReference type="Pfam" id="PF12697">
    <property type="entry name" value="Abhydrolase_6"/>
    <property type="match status" value="1"/>
</dbReference>
<proteinExistence type="predicted"/>
<dbReference type="EMBL" id="BNFF01000001">
    <property type="protein sequence ID" value="GHK56062.1"/>
    <property type="molecule type" value="Genomic_DNA"/>
</dbReference>
<evidence type="ECO:0000313" key="3">
    <source>
        <dbReference type="Proteomes" id="UP000655094"/>
    </source>
</evidence>